<dbReference type="InterPro" id="IPR009061">
    <property type="entry name" value="DNA-bd_dom_put_sf"/>
</dbReference>
<reference evidence="2 3" key="1">
    <citation type="submission" date="2020-03" db="EMBL/GenBank/DDBJ databases">
        <authorList>
            <person name="Zhang Z."/>
            <person name="Guo Z."/>
            <person name="Hou Q."/>
            <person name="Shen X."/>
        </authorList>
    </citation>
    <scope>NUCLEOTIDE SEQUENCE [LARGE SCALE GENOMIC DNA]</scope>
    <source>
        <strain evidence="2 3">HBUAS51329</strain>
    </source>
</reference>
<name>A0ABX1L6U4_9LACO</name>
<feature type="domain" description="HTH merR-type" evidence="1">
    <location>
        <begin position="6"/>
        <end position="43"/>
    </location>
</feature>
<evidence type="ECO:0000313" key="3">
    <source>
        <dbReference type="Proteomes" id="UP000707477"/>
    </source>
</evidence>
<accession>A0ABX1L6U4</accession>
<dbReference type="Pfam" id="PF00376">
    <property type="entry name" value="MerR"/>
    <property type="match status" value="1"/>
</dbReference>
<dbReference type="InterPro" id="IPR000551">
    <property type="entry name" value="MerR-type_HTH_dom"/>
</dbReference>
<dbReference type="RefSeq" id="WP_168850588.1">
    <property type="nucleotide sequence ID" value="NZ_JAAVSD010000056.1"/>
</dbReference>
<organism evidence="2 3">
    <name type="scientific">Levilactobacillus tujiorum</name>
    <dbReference type="NCBI Taxonomy" id="2912243"/>
    <lineage>
        <taxon>Bacteria</taxon>
        <taxon>Bacillati</taxon>
        <taxon>Bacillota</taxon>
        <taxon>Bacilli</taxon>
        <taxon>Lactobacillales</taxon>
        <taxon>Lactobacillaceae</taxon>
        <taxon>Levilactobacillus</taxon>
    </lineage>
</organism>
<protein>
    <submittedName>
        <fullName evidence="2">MerR family DNA-binding transcriptional regulator</fullName>
    </submittedName>
</protein>
<evidence type="ECO:0000313" key="2">
    <source>
        <dbReference type="EMBL" id="NLR30777.1"/>
    </source>
</evidence>
<dbReference type="GO" id="GO:0003677">
    <property type="term" value="F:DNA binding"/>
    <property type="evidence" value="ECO:0007669"/>
    <property type="project" value="UniProtKB-KW"/>
</dbReference>
<dbReference type="Proteomes" id="UP000707477">
    <property type="component" value="Unassembled WGS sequence"/>
</dbReference>
<gene>
    <name evidence="2" type="ORF">HEQ44_11505</name>
</gene>
<sequence length="52" mass="6086">MEKNQFMRIGEFAEAASITIQTVRYYLECGLLPPEKRNKNNQRFLMMKTSTG</sequence>
<dbReference type="CDD" id="cd04761">
    <property type="entry name" value="HTH_MerR-SF"/>
    <property type="match status" value="1"/>
</dbReference>
<dbReference type="Gene3D" id="1.10.1660.10">
    <property type="match status" value="1"/>
</dbReference>
<evidence type="ECO:0000259" key="1">
    <source>
        <dbReference type="PROSITE" id="PS50937"/>
    </source>
</evidence>
<dbReference type="SUPFAM" id="SSF46955">
    <property type="entry name" value="Putative DNA-binding domain"/>
    <property type="match status" value="1"/>
</dbReference>
<dbReference type="PROSITE" id="PS50937">
    <property type="entry name" value="HTH_MERR_2"/>
    <property type="match status" value="1"/>
</dbReference>
<dbReference type="EMBL" id="JAAVSD010000056">
    <property type="protein sequence ID" value="NLR30777.1"/>
    <property type="molecule type" value="Genomic_DNA"/>
</dbReference>
<keyword evidence="2" id="KW-0238">DNA-binding</keyword>
<comment type="caution">
    <text evidence="2">The sequence shown here is derived from an EMBL/GenBank/DDBJ whole genome shotgun (WGS) entry which is preliminary data.</text>
</comment>
<keyword evidence="3" id="KW-1185">Reference proteome</keyword>
<proteinExistence type="predicted"/>